<feature type="transmembrane region" description="Helical" evidence="3">
    <location>
        <begin position="17"/>
        <end position="35"/>
    </location>
</feature>
<dbReference type="Pfam" id="PF25967">
    <property type="entry name" value="RND-MFP_C"/>
    <property type="match status" value="1"/>
</dbReference>
<keyword evidence="3" id="KW-1133">Transmembrane helix</keyword>
<comment type="caution">
    <text evidence="7">The sequence shown here is derived from an EMBL/GenBank/DDBJ whole genome shotgun (WGS) entry which is preliminary data.</text>
</comment>
<comment type="similarity">
    <text evidence="1">Belongs to the membrane fusion protein (MFP) (TC 8.A.1) family.</text>
</comment>
<feature type="domain" description="CusB-like beta-barrel" evidence="4">
    <location>
        <begin position="247"/>
        <end position="323"/>
    </location>
</feature>
<dbReference type="Pfam" id="PF25973">
    <property type="entry name" value="BSH_CzcB"/>
    <property type="match status" value="1"/>
</dbReference>
<dbReference type="Gene3D" id="2.40.30.170">
    <property type="match status" value="1"/>
</dbReference>
<dbReference type="Proteomes" id="UP000018418">
    <property type="component" value="Unassembled WGS sequence"/>
</dbReference>
<dbReference type="OrthoDB" id="9806939at2"/>
<sequence length="391" mass="41946">MPSTNHNASKLSVGSKLAIALGGCLLIGIIWMVAFHKNEPAEAKNPSPPPEMFKHQGDEYIVPNHSPLMSHLKVMPVSSGGSAQVTSFPGMVEANTAASANIEPPLTGRIVQLNVKIGDHVHKGQVLAVMSSGDLAQAYADVSKAKDSLSLANASLKRAREVNAIGANANKDLEAAQSMQIQAKDEYERATQRLKTLAGHGAKLSGSEAFLPIVSPINGDITALNVGLGSFINDNTNAILTIANFDQVWVTANIPEAQLNQVHTGLEVDVTFPAYPNQVFHGRIGNISNVLDSDTRRTKARILFDNSNMKLKPNMFATVQIKNNNPQKITVPQSALLMNNEQITVFVETKPHTYVRKVVELGSENDTDVQIVSGLNPSDRVIVSGGVLLND</sequence>
<dbReference type="PANTHER" id="PTHR30097:SF4">
    <property type="entry name" value="SLR6042 PROTEIN"/>
    <property type="match status" value="1"/>
</dbReference>
<dbReference type="NCBIfam" id="TIGR01730">
    <property type="entry name" value="RND_mfp"/>
    <property type="match status" value="1"/>
</dbReference>
<dbReference type="GO" id="GO:0015679">
    <property type="term" value="P:plasma membrane copper ion transport"/>
    <property type="evidence" value="ECO:0007669"/>
    <property type="project" value="TreeGrafter"/>
</dbReference>
<organism evidence="7 8">
    <name type="scientific">Acinetobacter brisouii CIP 110357</name>
    <dbReference type="NCBI Taxonomy" id="1341683"/>
    <lineage>
        <taxon>Bacteria</taxon>
        <taxon>Pseudomonadati</taxon>
        <taxon>Pseudomonadota</taxon>
        <taxon>Gammaproteobacteria</taxon>
        <taxon>Moraxellales</taxon>
        <taxon>Moraxellaceae</taxon>
        <taxon>Acinetobacter</taxon>
    </lineage>
</organism>
<dbReference type="GO" id="GO:0022857">
    <property type="term" value="F:transmembrane transporter activity"/>
    <property type="evidence" value="ECO:0007669"/>
    <property type="project" value="InterPro"/>
</dbReference>
<dbReference type="InterPro" id="IPR058627">
    <property type="entry name" value="MdtA-like_C"/>
</dbReference>
<dbReference type="AlphaFoldDB" id="V2UP29"/>
<dbReference type="InterPro" id="IPR006143">
    <property type="entry name" value="RND_pump_MFP"/>
</dbReference>
<dbReference type="Gene3D" id="1.10.287.470">
    <property type="entry name" value="Helix hairpin bin"/>
    <property type="match status" value="1"/>
</dbReference>
<dbReference type="RefSeq" id="WP_004902510.1">
    <property type="nucleotide sequence ID" value="NZ_BBTI01000005.1"/>
</dbReference>
<feature type="domain" description="CzcB-like barrel-sandwich hybrid" evidence="6">
    <location>
        <begin position="100"/>
        <end position="244"/>
    </location>
</feature>
<gene>
    <name evidence="7" type="ORF">P255_02377</name>
</gene>
<feature type="domain" description="Multidrug resistance protein MdtA-like C-terminal permuted SH3" evidence="5">
    <location>
        <begin position="329"/>
        <end position="385"/>
    </location>
</feature>
<dbReference type="GO" id="GO:0016020">
    <property type="term" value="C:membrane"/>
    <property type="evidence" value="ECO:0007669"/>
    <property type="project" value="InterPro"/>
</dbReference>
<evidence type="ECO:0000313" key="8">
    <source>
        <dbReference type="Proteomes" id="UP000018418"/>
    </source>
</evidence>
<dbReference type="PATRIC" id="fig|1341683.3.peg.2353"/>
<dbReference type="Pfam" id="PF25954">
    <property type="entry name" value="Beta-barrel_RND_2"/>
    <property type="match status" value="1"/>
</dbReference>
<dbReference type="InterPro" id="IPR051909">
    <property type="entry name" value="MFP_Cation_Efflux"/>
</dbReference>
<reference evidence="7 8" key="1">
    <citation type="submission" date="2013-10" db="EMBL/GenBank/DDBJ databases">
        <title>The Genome Sequence of Acinetobacter brisouii CIP 110357.</title>
        <authorList>
            <consortium name="The Broad Institute Genomics Platform"/>
            <consortium name="The Broad Institute Genome Sequencing Center for Infectious Disease"/>
            <person name="Cerqueira G."/>
            <person name="Feldgarden M."/>
            <person name="Courvalin P."/>
            <person name="Grillot-Courvalin C."/>
            <person name="Clermont D."/>
            <person name="Rocha E."/>
            <person name="Yoon E.-J."/>
            <person name="Nemec A."/>
            <person name="Young S.K."/>
            <person name="Zeng Q."/>
            <person name="Gargeya S."/>
            <person name="Fitzgerald M."/>
            <person name="Abouelleil A."/>
            <person name="Alvarado L."/>
            <person name="Berlin A.M."/>
            <person name="Chapman S.B."/>
            <person name="Gainer-Dewar J."/>
            <person name="Goldberg J."/>
            <person name="Gnerre S."/>
            <person name="Griggs A."/>
            <person name="Gujja S."/>
            <person name="Hansen M."/>
            <person name="Howarth C."/>
            <person name="Imamovic A."/>
            <person name="Ireland A."/>
            <person name="Larimer J."/>
            <person name="McCowan C."/>
            <person name="Murphy C."/>
            <person name="Pearson M."/>
            <person name="Poon T.W."/>
            <person name="Priest M."/>
            <person name="Roberts A."/>
            <person name="Saif S."/>
            <person name="Shea T."/>
            <person name="Sykes S."/>
            <person name="Wortman J."/>
            <person name="Nusbaum C."/>
            <person name="Birren B."/>
        </authorList>
    </citation>
    <scope>NUCLEOTIDE SEQUENCE [LARGE SCALE GENOMIC DNA]</scope>
    <source>
        <strain evidence="7 8">CIP 110357</strain>
    </source>
</reference>
<protein>
    <submittedName>
        <fullName evidence="7">Uncharacterized protein</fullName>
    </submittedName>
</protein>
<dbReference type="FunFam" id="2.40.30.170:FF:000010">
    <property type="entry name" value="Efflux RND transporter periplasmic adaptor subunit"/>
    <property type="match status" value="1"/>
</dbReference>
<keyword evidence="3" id="KW-0472">Membrane</keyword>
<evidence type="ECO:0000313" key="7">
    <source>
        <dbReference type="EMBL" id="ESK50395.1"/>
    </source>
</evidence>
<name>V2UP29_9GAMM</name>
<dbReference type="GO" id="GO:0060003">
    <property type="term" value="P:copper ion export"/>
    <property type="evidence" value="ECO:0007669"/>
    <property type="project" value="TreeGrafter"/>
</dbReference>
<dbReference type="HOGENOM" id="CLU_018816_13_3_6"/>
<dbReference type="GO" id="GO:0030313">
    <property type="term" value="C:cell envelope"/>
    <property type="evidence" value="ECO:0007669"/>
    <property type="project" value="TreeGrafter"/>
</dbReference>
<dbReference type="InterPro" id="IPR058647">
    <property type="entry name" value="BSH_CzcB-like"/>
</dbReference>
<evidence type="ECO:0000256" key="3">
    <source>
        <dbReference type="SAM" id="Phobius"/>
    </source>
</evidence>
<dbReference type="PANTHER" id="PTHR30097">
    <property type="entry name" value="CATION EFFLUX SYSTEM PROTEIN CUSB"/>
    <property type="match status" value="1"/>
</dbReference>
<dbReference type="Gene3D" id="2.40.50.100">
    <property type="match status" value="1"/>
</dbReference>
<dbReference type="EMBL" id="AYEU01000007">
    <property type="protein sequence ID" value="ESK50395.1"/>
    <property type="molecule type" value="Genomic_DNA"/>
</dbReference>
<dbReference type="STRING" id="396323.VH98_05185"/>
<keyword evidence="3" id="KW-0812">Transmembrane</keyword>
<dbReference type="SUPFAM" id="SSF111369">
    <property type="entry name" value="HlyD-like secretion proteins"/>
    <property type="match status" value="1"/>
</dbReference>
<evidence type="ECO:0000259" key="5">
    <source>
        <dbReference type="Pfam" id="PF25967"/>
    </source>
</evidence>
<proteinExistence type="inferred from homology"/>
<evidence type="ECO:0000256" key="2">
    <source>
        <dbReference type="ARBA" id="ARBA00022448"/>
    </source>
</evidence>
<dbReference type="Gene3D" id="2.40.420.20">
    <property type="match status" value="1"/>
</dbReference>
<evidence type="ECO:0000259" key="6">
    <source>
        <dbReference type="Pfam" id="PF25973"/>
    </source>
</evidence>
<dbReference type="InterPro" id="IPR058792">
    <property type="entry name" value="Beta-barrel_RND_2"/>
</dbReference>
<evidence type="ECO:0000259" key="4">
    <source>
        <dbReference type="Pfam" id="PF25954"/>
    </source>
</evidence>
<keyword evidence="2" id="KW-0813">Transport</keyword>
<evidence type="ECO:0000256" key="1">
    <source>
        <dbReference type="ARBA" id="ARBA00009477"/>
    </source>
</evidence>
<keyword evidence="8" id="KW-1185">Reference proteome</keyword>
<accession>V2UP29</accession>